<evidence type="ECO:0008006" key="4">
    <source>
        <dbReference type="Google" id="ProtNLM"/>
    </source>
</evidence>
<keyword evidence="3" id="KW-1185">Reference proteome</keyword>
<proteinExistence type="predicted"/>
<dbReference type="STRING" id="1465490.SAMN05444277_11635"/>
<feature type="signal peptide" evidence="1">
    <location>
        <begin position="1"/>
        <end position="27"/>
    </location>
</feature>
<name>A0A1I5Z3K2_9BACT</name>
<dbReference type="Proteomes" id="UP000199031">
    <property type="component" value="Unassembled WGS sequence"/>
</dbReference>
<evidence type="ECO:0000313" key="2">
    <source>
        <dbReference type="EMBL" id="SFQ51032.1"/>
    </source>
</evidence>
<accession>A0A1I5Z3K2</accession>
<gene>
    <name evidence="2" type="ORF">SAMN05444277_11635</name>
</gene>
<sequence>MSNTQNANKLLLLFCLILLLSALNLNAQAPVLRVTNDFNQQSVLYNTDTFAHTAWKPVLYTDSTYQKSNQTWLYRKFFEEHLLQVQQPDFNIFGDIIFDEFAGSTHRKIPTSTNNSDKSGFIYTNTRGFQLNGNVGDKFYFQTELYENQANFPGYVDSFIRKNRVVPFENRYKGFNDKGFDFSYSSAKLIYTPSKHVLFDLGYGRNFIGDGYRSLLLSDYNISYPYFRTALTFGNFQYSVMYSEYMVERDNSIYAAGFPRKWGQTYLLDWHATKNLNIGIFNAVVSSMENADRETNLGLTHFSPIIFAHASESPSGLKNNDIYGLNVKYTIVPTVTAYAQFMLDKSGSEDWEKRNGFQIGVRAGNLFKVDNLNAQLEFNTVRPYSYASDTITTAYIHNGQSLAHPLGANFKEGLLVADYTYNRWYARVETMVARYGNDSSALVNYGRDIFKPLDTHTTSGNVKTGQGLNTKLFYGDVRLAYILNKKTNLRLETGAVYRKESNKLSNYKDLYFYFGVRFTFRKLIYDF</sequence>
<organism evidence="2 3">
    <name type="scientific">Parafilimonas terrae</name>
    <dbReference type="NCBI Taxonomy" id="1465490"/>
    <lineage>
        <taxon>Bacteria</taxon>
        <taxon>Pseudomonadati</taxon>
        <taxon>Bacteroidota</taxon>
        <taxon>Chitinophagia</taxon>
        <taxon>Chitinophagales</taxon>
        <taxon>Chitinophagaceae</taxon>
        <taxon>Parafilimonas</taxon>
    </lineage>
</organism>
<evidence type="ECO:0000313" key="3">
    <source>
        <dbReference type="Proteomes" id="UP000199031"/>
    </source>
</evidence>
<dbReference type="EMBL" id="FOXQ01000016">
    <property type="protein sequence ID" value="SFQ51032.1"/>
    <property type="molecule type" value="Genomic_DNA"/>
</dbReference>
<protein>
    <recommendedName>
        <fullName evidence="4">Protein involved in gliding motility RemB</fullName>
    </recommendedName>
</protein>
<dbReference type="InterPro" id="IPR038636">
    <property type="entry name" value="Wzi_sf"/>
</dbReference>
<evidence type="ECO:0000256" key="1">
    <source>
        <dbReference type="SAM" id="SignalP"/>
    </source>
</evidence>
<dbReference type="Gene3D" id="2.40.160.130">
    <property type="entry name" value="Capsule assembly protein Wzi"/>
    <property type="match status" value="1"/>
</dbReference>
<dbReference type="RefSeq" id="WP_090662614.1">
    <property type="nucleotide sequence ID" value="NZ_FOXQ01000016.1"/>
</dbReference>
<keyword evidence="1" id="KW-0732">Signal</keyword>
<dbReference type="AlphaFoldDB" id="A0A1I5Z3K2"/>
<dbReference type="OrthoDB" id="9808260at2"/>
<reference evidence="2 3" key="1">
    <citation type="submission" date="2016-10" db="EMBL/GenBank/DDBJ databases">
        <authorList>
            <person name="de Groot N.N."/>
        </authorList>
    </citation>
    <scope>NUCLEOTIDE SEQUENCE [LARGE SCALE GENOMIC DNA]</scope>
    <source>
        <strain evidence="2 3">DSM 28286</strain>
    </source>
</reference>
<feature type="chain" id="PRO_5011670960" description="Protein involved in gliding motility RemB" evidence="1">
    <location>
        <begin position="28"/>
        <end position="527"/>
    </location>
</feature>